<feature type="coiled-coil region" evidence="1">
    <location>
        <begin position="1"/>
        <end position="35"/>
    </location>
</feature>
<keyword evidence="1" id="KW-0175">Coiled coil</keyword>
<accession>A0ABY4QQH8</accession>
<protein>
    <submittedName>
        <fullName evidence="3">Cell division protein DivIVA</fullName>
    </submittedName>
</protein>
<feature type="coiled-coil region" evidence="1">
    <location>
        <begin position="97"/>
        <end position="168"/>
    </location>
</feature>
<dbReference type="RefSeq" id="WP_249763404.1">
    <property type="nucleotide sequence ID" value="NZ_CAJUXY010000001.1"/>
</dbReference>
<dbReference type="EMBL" id="CP097320">
    <property type="protein sequence ID" value="UQX13213.1"/>
    <property type="molecule type" value="Genomic_DNA"/>
</dbReference>
<keyword evidence="3" id="KW-0131">Cell cycle</keyword>
<name>A0ABY4QQH8_9MYCO</name>
<dbReference type="GO" id="GO:0051301">
    <property type="term" value="P:cell division"/>
    <property type="evidence" value="ECO:0007669"/>
    <property type="project" value="UniProtKB-KW"/>
</dbReference>
<proteinExistence type="predicted"/>
<organism evidence="3 4">
    <name type="scientific">Candidatus Mycobacterium methanotrophicum</name>
    <dbReference type="NCBI Taxonomy" id="2943498"/>
    <lineage>
        <taxon>Bacteria</taxon>
        <taxon>Bacillati</taxon>
        <taxon>Actinomycetota</taxon>
        <taxon>Actinomycetes</taxon>
        <taxon>Mycobacteriales</taxon>
        <taxon>Mycobacteriaceae</taxon>
        <taxon>Mycobacterium</taxon>
    </lineage>
</organism>
<keyword evidence="3" id="KW-0132">Cell division</keyword>
<reference evidence="3" key="1">
    <citation type="submission" date="2022-05" db="EMBL/GenBank/DDBJ databases">
        <title>A methanotrophic Mycobacterium dominates a cave microbial ecosystem.</title>
        <authorList>
            <person name="Van Spanning R.J.M."/>
            <person name="Guan Q."/>
            <person name="Melkonian C."/>
            <person name="Gallant J."/>
            <person name="Polerecky L."/>
            <person name="Flot J.-F."/>
            <person name="Brandt B.W."/>
            <person name="Braster M."/>
            <person name="Iturbe Espinoza P."/>
            <person name="Aerts J."/>
            <person name="Meima-Franke M."/>
            <person name="Piersma S.R."/>
            <person name="Bunduc C."/>
            <person name="Ummels R."/>
            <person name="Pain A."/>
            <person name="Fleming E.J."/>
            <person name="van der Wel N."/>
            <person name="Gherman V.D."/>
            <person name="Sarbu S.M."/>
            <person name="Bodelier P.L.E."/>
            <person name="Bitter W."/>
        </authorList>
    </citation>
    <scope>NUCLEOTIDE SEQUENCE</scope>
    <source>
        <strain evidence="3">Sulfur Cave</strain>
    </source>
</reference>
<dbReference type="Proteomes" id="UP001056610">
    <property type="component" value="Chromosome"/>
</dbReference>
<evidence type="ECO:0000256" key="2">
    <source>
        <dbReference type="SAM" id="MobiDB-lite"/>
    </source>
</evidence>
<keyword evidence="4" id="KW-1185">Reference proteome</keyword>
<evidence type="ECO:0000313" key="3">
    <source>
        <dbReference type="EMBL" id="UQX13213.1"/>
    </source>
</evidence>
<evidence type="ECO:0000313" key="4">
    <source>
        <dbReference type="Proteomes" id="UP001056610"/>
    </source>
</evidence>
<gene>
    <name evidence="3" type="ORF">M5I08_18675</name>
</gene>
<evidence type="ECO:0000256" key="1">
    <source>
        <dbReference type="SAM" id="Coils"/>
    </source>
</evidence>
<feature type="region of interest" description="Disordered" evidence="2">
    <location>
        <begin position="198"/>
        <end position="220"/>
    </location>
</feature>
<sequence>MDESTTERQSLLDEIEHLTTRLKKYADDTAALRKEVALLNDTSSSPHAMAHRIAKLLRHAVDEVAQMRAEAQAEVAALVATIESEGEAARQKHDEMLADVAAQRSALEAECAEAREKLEAELAGLRADAHKAREQLLADANKAREQLLADANREADDYREQARRAADEANLQRIKILEDLMLAYRGLESVPATLESAYRDRHESSGAGVVLPFEQKTSAG</sequence>